<dbReference type="SUPFAM" id="SSF48371">
    <property type="entry name" value="ARM repeat"/>
    <property type="match status" value="1"/>
</dbReference>
<organism evidence="3 4">
    <name type="scientific">Cyclospora cayetanensis</name>
    <dbReference type="NCBI Taxonomy" id="88456"/>
    <lineage>
        <taxon>Eukaryota</taxon>
        <taxon>Sar</taxon>
        <taxon>Alveolata</taxon>
        <taxon>Apicomplexa</taxon>
        <taxon>Conoidasida</taxon>
        <taxon>Coccidia</taxon>
        <taxon>Eucoccidiorida</taxon>
        <taxon>Eimeriorina</taxon>
        <taxon>Eimeriidae</taxon>
        <taxon>Cyclospora</taxon>
    </lineage>
</organism>
<dbReference type="GO" id="GO:0005524">
    <property type="term" value="F:ATP binding"/>
    <property type="evidence" value="ECO:0007669"/>
    <property type="project" value="InterPro"/>
</dbReference>
<dbReference type="GO" id="GO:0004672">
    <property type="term" value="F:protein kinase activity"/>
    <property type="evidence" value="ECO:0007669"/>
    <property type="project" value="InterPro"/>
</dbReference>
<protein>
    <submittedName>
        <fullName evidence="4">Uncharacterized protein LOC34619705</fullName>
    </submittedName>
</protein>
<reference evidence="4" key="1">
    <citation type="submission" date="2025-08" db="UniProtKB">
        <authorList>
            <consortium name="RefSeq"/>
        </authorList>
    </citation>
    <scope>IDENTIFICATION</scope>
</reference>
<gene>
    <name evidence="4" type="primary">LOC34619705</name>
</gene>
<dbReference type="Gene3D" id="1.25.10.10">
    <property type="entry name" value="Leucine-rich Repeat Variant"/>
    <property type="match status" value="1"/>
</dbReference>
<dbReference type="Proteomes" id="UP000515125">
    <property type="component" value="Unplaced"/>
</dbReference>
<evidence type="ECO:0000313" key="4">
    <source>
        <dbReference type="RefSeq" id="XP_026191052.1"/>
    </source>
</evidence>
<evidence type="ECO:0000259" key="2">
    <source>
        <dbReference type="PROSITE" id="PS50011"/>
    </source>
</evidence>
<dbReference type="InterPro" id="IPR051177">
    <property type="entry name" value="CIK-Related_Protein"/>
</dbReference>
<feature type="non-terminal residue" evidence="4">
    <location>
        <position position="684"/>
    </location>
</feature>
<dbReference type="GeneID" id="34619705"/>
<proteinExistence type="predicted"/>
<feature type="domain" description="Protein kinase" evidence="2">
    <location>
        <begin position="53"/>
        <end position="389"/>
    </location>
</feature>
<dbReference type="Gene3D" id="1.10.510.10">
    <property type="entry name" value="Transferase(Phosphotransferase) domain 1"/>
    <property type="match status" value="1"/>
</dbReference>
<name>A0A6P6RU91_9EIME</name>
<accession>A0A6P6RU91</accession>
<dbReference type="RefSeq" id="XP_026191052.1">
    <property type="nucleotide sequence ID" value="XM_026335267.1"/>
</dbReference>
<dbReference type="OrthoDB" id="447103at2759"/>
<dbReference type="InterPro" id="IPR011989">
    <property type="entry name" value="ARM-like"/>
</dbReference>
<dbReference type="PANTHER" id="PTHR12984:SF3">
    <property type="entry name" value="N-TERMINAL KINASE-LIKE PROTEIN"/>
    <property type="match status" value="1"/>
</dbReference>
<dbReference type="PROSITE" id="PS50011">
    <property type="entry name" value="PROTEIN_KINASE_DOM"/>
    <property type="match status" value="1"/>
</dbReference>
<evidence type="ECO:0000256" key="1">
    <source>
        <dbReference type="SAM" id="MobiDB-lite"/>
    </source>
</evidence>
<dbReference type="PANTHER" id="PTHR12984">
    <property type="entry name" value="SCY1-RELATED S/T PROTEIN KINASE-LIKE"/>
    <property type="match status" value="1"/>
</dbReference>
<dbReference type="AlphaFoldDB" id="A0A6P6RU91"/>
<feature type="region of interest" description="Disordered" evidence="1">
    <location>
        <begin position="166"/>
        <end position="194"/>
    </location>
</feature>
<dbReference type="SUPFAM" id="SSF56112">
    <property type="entry name" value="Protein kinase-like (PK-like)"/>
    <property type="match status" value="1"/>
</dbReference>
<dbReference type="InterPro" id="IPR011009">
    <property type="entry name" value="Kinase-like_dom_sf"/>
</dbReference>
<evidence type="ECO:0000313" key="3">
    <source>
        <dbReference type="Proteomes" id="UP000515125"/>
    </source>
</evidence>
<dbReference type="InterPro" id="IPR000719">
    <property type="entry name" value="Prot_kinase_dom"/>
</dbReference>
<dbReference type="InterPro" id="IPR016024">
    <property type="entry name" value="ARM-type_fold"/>
</dbReference>
<keyword evidence="3" id="KW-1185">Reference proteome</keyword>
<dbReference type="Gene3D" id="3.30.200.20">
    <property type="entry name" value="Phosphorylase Kinase, domain 1"/>
    <property type="match status" value="1"/>
</dbReference>
<sequence>MLQSLWKSLSSWGDLPASFPYTLGSPVPYSFELPGGFVQFNATNTTAKASAAVPSSSADGQARHSPTLAALLNPSNAQQVSVFALKRDKQQQQQTALSPSRGTVSQASFDQARNHLAKCKTLLHPNLLKVLGTYETKNALYVVTECCFALPYVLYLSQQRQKEQELEAKRPASLPQQQCSADPPPASSSSATAAEAVESLRTSAAAAAAAASASCWNLLELLQGLSFLHDQCKLAHGEVSPFSVFVTPHGKWKLSCLGLSRPFEKVHWPLFYSEILASASVAQGWEPPRPDADARPDVVDRWGLCAVFAWWLDSRRDPYSAGRYLHGNASTVAASSAVRGVSIRLNEAFLRQAMQRISGPLQRLMQQLLCVTHAAPPLVKLAEGNNPCFAGDACCQLLLFIRSFPMKSHVDKESFFEQQLPAALQQQQPQRVSPALALHLLLPELALLLMNNSANSYHCSILKCVFGIVAPLSSSSNKDKDNALPLLLFAEVLAHAFNSSDRAIRFMLLSQLAAVQSLLPDSFFLQTWSQLTLGVEDSAPPIRALTTRALPLYAARTPVDGPPNTALFGILEQRMRDVSGGVRLEAVAAAATAAARAMSSRSACNCPPELVAILGAALKDPEDAVRLAGLEASVHSGELLPLPDLVGLLSAAAFCFLSPSSAVVAAAPTCLHALTEAAKAKTAE</sequence>